<dbReference type="Gene3D" id="3.55.40.10">
    <property type="entry name" value="minor pseudopilin epsh domain"/>
    <property type="match status" value="1"/>
</dbReference>
<dbReference type="Pfam" id="PF07963">
    <property type="entry name" value="N_methyl"/>
    <property type="match status" value="1"/>
</dbReference>
<keyword evidence="5" id="KW-0997">Cell inner membrane</keyword>
<evidence type="ECO:0000256" key="9">
    <source>
        <dbReference type="ARBA" id="ARBA00025772"/>
    </source>
</evidence>
<protein>
    <recommendedName>
        <fullName evidence="2">Type II secretion system protein H</fullName>
    </recommendedName>
    <alternativeName>
        <fullName evidence="10">General secretion pathway protein H</fullName>
    </alternativeName>
</protein>
<organism evidence="13 14">
    <name type="scientific">Agaribacter flavus</name>
    <dbReference type="NCBI Taxonomy" id="1902781"/>
    <lineage>
        <taxon>Bacteria</taxon>
        <taxon>Pseudomonadati</taxon>
        <taxon>Pseudomonadota</taxon>
        <taxon>Gammaproteobacteria</taxon>
        <taxon>Alteromonadales</taxon>
        <taxon>Alteromonadaceae</taxon>
        <taxon>Agaribacter</taxon>
    </lineage>
</organism>
<sequence>MIYHYPHKRAKQQACQLGVTLLELMITLAIAAILVTLVAPSVQTIVASNRIAAQINDTSAAIQFARYQAIDKQTTAIICPSSDFSSCNNANWNLAKIVFIDANLNNQRDANEDLLYSTQEVVGDLVFTGPANTVGFVESGASLNANASFIKLCPSDRNVKFARALNINQQGRVRLSRDSDNDDIHEDISGTALSCT</sequence>
<feature type="domain" description="General secretion pathway GspH" evidence="12">
    <location>
        <begin position="55"/>
        <end position="171"/>
    </location>
</feature>
<keyword evidence="7 11" id="KW-1133">Transmembrane helix</keyword>
<proteinExistence type="inferred from homology"/>
<comment type="similarity">
    <text evidence="9">Belongs to the GSP H family.</text>
</comment>
<evidence type="ECO:0000256" key="6">
    <source>
        <dbReference type="ARBA" id="ARBA00022692"/>
    </source>
</evidence>
<feature type="transmembrane region" description="Helical" evidence="11">
    <location>
        <begin position="21"/>
        <end position="42"/>
    </location>
</feature>
<accession>A0ABV7FPU7</accession>
<evidence type="ECO:0000256" key="10">
    <source>
        <dbReference type="ARBA" id="ARBA00030775"/>
    </source>
</evidence>
<evidence type="ECO:0000256" key="11">
    <source>
        <dbReference type="SAM" id="Phobius"/>
    </source>
</evidence>
<gene>
    <name evidence="13" type="ORF">ACFOHL_10890</name>
</gene>
<dbReference type="InterPro" id="IPR045584">
    <property type="entry name" value="Pilin-like"/>
</dbReference>
<dbReference type="EMBL" id="JBHRSW010000017">
    <property type="protein sequence ID" value="MFC3122130.1"/>
    <property type="molecule type" value="Genomic_DNA"/>
</dbReference>
<evidence type="ECO:0000313" key="14">
    <source>
        <dbReference type="Proteomes" id="UP001595478"/>
    </source>
</evidence>
<reference evidence="14" key="1">
    <citation type="journal article" date="2019" name="Int. J. Syst. Evol. Microbiol.">
        <title>The Global Catalogue of Microorganisms (GCM) 10K type strain sequencing project: providing services to taxonomists for standard genome sequencing and annotation.</title>
        <authorList>
            <consortium name="The Broad Institute Genomics Platform"/>
            <consortium name="The Broad Institute Genome Sequencing Center for Infectious Disease"/>
            <person name="Wu L."/>
            <person name="Ma J."/>
        </authorList>
    </citation>
    <scope>NUCLEOTIDE SEQUENCE [LARGE SCALE GENOMIC DNA]</scope>
    <source>
        <strain evidence="14">KCTC 52473</strain>
    </source>
</reference>
<dbReference type="RefSeq" id="WP_376920264.1">
    <property type="nucleotide sequence ID" value="NZ_JBHRSW010000017.1"/>
</dbReference>
<dbReference type="NCBIfam" id="TIGR02532">
    <property type="entry name" value="IV_pilin_GFxxxE"/>
    <property type="match status" value="1"/>
</dbReference>
<evidence type="ECO:0000256" key="1">
    <source>
        <dbReference type="ARBA" id="ARBA00004377"/>
    </source>
</evidence>
<keyword evidence="4" id="KW-0488">Methylation</keyword>
<dbReference type="Proteomes" id="UP001595478">
    <property type="component" value="Unassembled WGS sequence"/>
</dbReference>
<keyword evidence="14" id="KW-1185">Reference proteome</keyword>
<evidence type="ECO:0000256" key="3">
    <source>
        <dbReference type="ARBA" id="ARBA00022475"/>
    </source>
</evidence>
<evidence type="ECO:0000256" key="7">
    <source>
        <dbReference type="ARBA" id="ARBA00022989"/>
    </source>
</evidence>
<keyword evidence="3" id="KW-1003">Cell membrane</keyword>
<dbReference type="InterPro" id="IPR012902">
    <property type="entry name" value="N_methyl_site"/>
</dbReference>
<evidence type="ECO:0000256" key="4">
    <source>
        <dbReference type="ARBA" id="ARBA00022481"/>
    </source>
</evidence>
<comment type="subcellular location">
    <subcellularLocation>
        <location evidence="1">Cell inner membrane</location>
        <topology evidence="1">Single-pass membrane protein</topology>
    </subcellularLocation>
</comment>
<evidence type="ECO:0000256" key="2">
    <source>
        <dbReference type="ARBA" id="ARBA00021549"/>
    </source>
</evidence>
<name>A0ABV7FPU7_9ALTE</name>
<dbReference type="Pfam" id="PF12019">
    <property type="entry name" value="GspH"/>
    <property type="match status" value="1"/>
</dbReference>
<evidence type="ECO:0000256" key="8">
    <source>
        <dbReference type="ARBA" id="ARBA00023136"/>
    </source>
</evidence>
<evidence type="ECO:0000313" key="13">
    <source>
        <dbReference type="EMBL" id="MFC3122130.1"/>
    </source>
</evidence>
<keyword evidence="6 11" id="KW-0812">Transmembrane</keyword>
<comment type="caution">
    <text evidence="13">The sequence shown here is derived from an EMBL/GenBank/DDBJ whole genome shotgun (WGS) entry which is preliminary data.</text>
</comment>
<dbReference type="SUPFAM" id="SSF54523">
    <property type="entry name" value="Pili subunits"/>
    <property type="match status" value="1"/>
</dbReference>
<dbReference type="InterPro" id="IPR022346">
    <property type="entry name" value="T2SS_GspH"/>
</dbReference>
<keyword evidence="8 11" id="KW-0472">Membrane</keyword>
<evidence type="ECO:0000256" key="5">
    <source>
        <dbReference type="ARBA" id="ARBA00022519"/>
    </source>
</evidence>
<evidence type="ECO:0000259" key="12">
    <source>
        <dbReference type="Pfam" id="PF12019"/>
    </source>
</evidence>